<dbReference type="Gene3D" id="1.10.285.20">
    <property type="entry name" value="Uncharacterised protein PF01937, DUF89, domain 2"/>
    <property type="match status" value="1"/>
</dbReference>
<dbReference type="InterPro" id="IPR036075">
    <property type="entry name" value="ARMT-1-like_metal-bd_sf"/>
</dbReference>
<evidence type="ECO:0000313" key="2">
    <source>
        <dbReference type="EMBL" id="ACN16310.1"/>
    </source>
</evidence>
<dbReference type="OrthoDB" id="9796465at2"/>
<organism evidence="2 3">
    <name type="scientific">Desulforapulum autotrophicum (strain ATCC 43914 / DSM 3382 / VKM B-1955 / HRM2)</name>
    <name type="common">Desulfobacterium autotrophicum</name>
    <dbReference type="NCBI Taxonomy" id="177437"/>
    <lineage>
        <taxon>Bacteria</taxon>
        <taxon>Pseudomonadati</taxon>
        <taxon>Thermodesulfobacteriota</taxon>
        <taxon>Desulfobacteria</taxon>
        <taxon>Desulfobacterales</taxon>
        <taxon>Desulfobacteraceae</taxon>
        <taxon>Desulforapulum</taxon>
    </lineage>
</organism>
<sequence>MKTYNDCIPCLVRQALGAARFVTADEKIHQTVLKKSLAAMAVMDMNQSPPMMARCIQTVIAEVTGNKDPYKEIKKQCNAFCLDQLDGLRAMVERSEAPLETAIRLSIAGNIIDFGAFSAIDTETIFDTIDYAMANKVTGDMDNLLDRLVSANAILWIADNAGEIVFDRLVLEKMDMGRVVFVVRGGPALNDATLEDAVETGITDIVTTIGSGGVIPGTVLDMCSPVFLQAFDRADLIIAKGQGNYETLPHDDDRIFFLFKAKCPVVAESAGVNLNDMVVRKGLSDR</sequence>
<dbReference type="PIRSF" id="PIRSF006593">
    <property type="entry name" value="UCP006593"/>
    <property type="match status" value="1"/>
</dbReference>
<evidence type="ECO:0000259" key="1">
    <source>
        <dbReference type="Pfam" id="PF01937"/>
    </source>
</evidence>
<dbReference type="Pfam" id="PF01937">
    <property type="entry name" value="ARMT1-like_dom"/>
    <property type="match status" value="1"/>
</dbReference>
<dbReference type="Gene3D" id="1.10.8.380">
    <property type="entry name" value="Uncharacterised protein PF01937, DUF89, domain 1"/>
    <property type="match status" value="1"/>
</dbReference>
<dbReference type="KEGG" id="dat:HRM2_32310"/>
<keyword evidence="3" id="KW-1185">Reference proteome</keyword>
<name>C0QLK6_DESAH</name>
<protein>
    <recommendedName>
        <fullName evidence="1">Damage-control phosphatase ARMT1-like metal-binding domain-containing protein</fullName>
    </recommendedName>
</protein>
<dbReference type="STRING" id="177437.HRM2_32310"/>
<accession>C0QLK6</accession>
<dbReference type="InterPro" id="IPR014444">
    <property type="entry name" value="PH1575-like"/>
</dbReference>
<evidence type="ECO:0000313" key="3">
    <source>
        <dbReference type="Proteomes" id="UP000000442"/>
    </source>
</evidence>
<proteinExistence type="predicted"/>
<gene>
    <name evidence="2" type="ordered locus">HRM2_32310</name>
</gene>
<dbReference type="HOGENOM" id="CLU_071520_1_0_7"/>
<dbReference type="SUPFAM" id="SSF111321">
    <property type="entry name" value="AF1104-like"/>
    <property type="match status" value="1"/>
</dbReference>
<reference evidence="2 3" key="1">
    <citation type="journal article" date="2009" name="Environ. Microbiol.">
        <title>Genome sequence of Desulfobacterium autotrophicum HRM2, a marine sulfate reducer oxidizing organic carbon completely to carbon dioxide.</title>
        <authorList>
            <person name="Strittmatter A.W."/>
            <person name="Liesegang H."/>
            <person name="Rabus R."/>
            <person name="Decker I."/>
            <person name="Amann J."/>
            <person name="Andres S."/>
            <person name="Henne A."/>
            <person name="Fricke W.F."/>
            <person name="Martinez-Arias R."/>
            <person name="Bartels D."/>
            <person name="Goesmann A."/>
            <person name="Krause L."/>
            <person name="Puehler A."/>
            <person name="Klenk H.P."/>
            <person name="Richter M."/>
            <person name="Schuler M."/>
            <person name="Gloeckner F.O."/>
            <person name="Meyerdierks A."/>
            <person name="Gottschalk G."/>
            <person name="Amann R."/>
        </authorList>
    </citation>
    <scope>NUCLEOTIDE SEQUENCE [LARGE SCALE GENOMIC DNA]</scope>
    <source>
        <strain evidence="3">ATCC 43914 / DSM 3382 / HRM2</strain>
    </source>
</reference>
<dbReference type="EMBL" id="CP001087">
    <property type="protein sequence ID" value="ACN16310.1"/>
    <property type="molecule type" value="Genomic_DNA"/>
</dbReference>
<dbReference type="eggNOG" id="COG1578">
    <property type="taxonomic scope" value="Bacteria"/>
</dbReference>
<dbReference type="AlphaFoldDB" id="C0QLK6"/>
<dbReference type="Gene3D" id="3.40.50.10880">
    <property type="entry name" value="Uncharacterised protein PF01937, DUF89, domain 3"/>
    <property type="match status" value="1"/>
</dbReference>
<feature type="domain" description="Damage-control phosphatase ARMT1-like metal-binding" evidence="1">
    <location>
        <begin position="3"/>
        <end position="278"/>
    </location>
</feature>
<dbReference type="Proteomes" id="UP000000442">
    <property type="component" value="Chromosome"/>
</dbReference>
<dbReference type="InterPro" id="IPR002791">
    <property type="entry name" value="ARMT1-like_metal-bd"/>
</dbReference>